<dbReference type="EMBL" id="JADNRY010000018">
    <property type="protein sequence ID" value="KAF9073371.1"/>
    <property type="molecule type" value="Genomic_DNA"/>
</dbReference>
<evidence type="ECO:0000256" key="1">
    <source>
        <dbReference type="ARBA" id="ARBA00023186"/>
    </source>
</evidence>
<reference evidence="4" key="1">
    <citation type="submission" date="2020-11" db="EMBL/GenBank/DDBJ databases">
        <authorList>
            <consortium name="DOE Joint Genome Institute"/>
            <person name="Ahrendt S."/>
            <person name="Riley R."/>
            <person name="Andreopoulos W."/>
            <person name="Labutti K."/>
            <person name="Pangilinan J."/>
            <person name="Ruiz-Duenas F.J."/>
            <person name="Barrasa J.M."/>
            <person name="Sanchez-Garcia M."/>
            <person name="Camarero S."/>
            <person name="Miyauchi S."/>
            <person name="Serrano A."/>
            <person name="Linde D."/>
            <person name="Babiker R."/>
            <person name="Drula E."/>
            <person name="Ayuso-Fernandez I."/>
            <person name="Pacheco R."/>
            <person name="Padilla G."/>
            <person name="Ferreira P."/>
            <person name="Barriuso J."/>
            <person name="Kellner H."/>
            <person name="Castanera R."/>
            <person name="Alfaro M."/>
            <person name="Ramirez L."/>
            <person name="Pisabarro A.G."/>
            <person name="Kuo A."/>
            <person name="Tritt A."/>
            <person name="Lipzen A."/>
            <person name="He G."/>
            <person name="Yan M."/>
            <person name="Ng V."/>
            <person name="Cullen D."/>
            <person name="Martin F."/>
            <person name="Rosso M.-N."/>
            <person name="Henrissat B."/>
            <person name="Hibbett D."/>
            <person name="Martinez A.T."/>
            <person name="Grigoriev I.V."/>
        </authorList>
    </citation>
    <scope>NUCLEOTIDE SEQUENCE</scope>
    <source>
        <strain evidence="4">AH 40177</strain>
    </source>
</reference>
<dbReference type="SUPFAM" id="SSF49493">
    <property type="entry name" value="HSP40/DnaJ peptide-binding domain"/>
    <property type="match status" value="1"/>
</dbReference>
<feature type="domain" description="J" evidence="3">
    <location>
        <begin position="10"/>
        <end position="68"/>
    </location>
</feature>
<feature type="compositionally biased region" description="Low complexity" evidence="2">
    <location>
        <begin position="105"/>
        <end position="126"/>
    </location>
</feature>
<dbReference type="GO" id="GO:0006457">
    <property type="term" value="P:protein folding"/>
    <property type="evidence" value="ECO:0007669"/>
    <property type="project" value="InterPro"/>
</dbReference>
<sequence length="431" mass="48674">MHFKSKPRDHWHECLGVPDDATRDEIKAAYKKLALQWHPDRHSEDKNLATAKFVEINNAYRIIMRERHFELANVSVHDLDPSRPSLQTRTSTEYKIPNTPRTRDSSTTLRTLSSSSRQSSFESVTTAPSFSRFSMRNASTSCDTLPSMTHGNSPSYPRAPPPQSISNVLESNRFRTSTERHPIFASRLTDSPIESKLPNLPRRSTDDSTFSAHIPMKRTLSFKDPPFPAGSVHPAYRPTFASVGVGTSREWKYSLTLTLEELFQGRICPIRITRRLLSGQKVNVVLDVDVPPGCLPGTEVIFRGAGHERTPGSFQDIIFVVEQAHHDRFVRAENDLLMDVKVPWSENLKNQDGRLCFPGIDGELLAVRVPRPTPRARGAIIGSQVVCGAGMPIWFNNKVVGRGNLVVHWEIQMPHVSRWDNFRSTFGFGRR</sequence>
<dbReference type="Pfam" id="PF01556">
    <property type="entry name" value="DnaJ_C"/>
    <property type="match status" value="1"/>
</dbReference>
<dbReference type="AlphaFoldDB" id="A0A9P5PVR0"/>
<accession>A0A9P5PVR0</accession>
<dbReference type="PANTHER" id="PTHR24078:SF553">
    <property type="entry name" value="DNAJ HOMOLOG SUBFAMILY B MEMBER 5"/>
    <property type="match status" value="1"/>
</dbReference>
<comment type="caution">
    <text evidence="4">The sequence shown here is derived from an EMBL/GenBank/DDBJ whole genome shotgun (WGS) entry which is preliminary data.</text>
</comment>
<evidence type="ECO:0000259" key="3">
    <source>
        <dbReference type="PROSITE" id="PS50076"/>
    </source>
</evidence>
<dbReference type="SMART" id="SM00271">
    <property type="entry name" value="DnaJ"/>
    <property type="match status" value="1"/>
</dbReference>
<evidence type="ECO:0000313" key="5">
    <source>
        <dbReference type="Proteomes" id="UP000772434"/>
    </source>
</evidence>
<feature type="region of interest" description="Disordered" evidence="2">
    <location>
        <begin position="80"/>
        <end position="126"/>
    </location>
</feature>
<dbReference type="InterPro" id="IPR001623">
    <property type="entry name" value="DnaJ_domain"/>
</dbReference>
<name>A0A9P5PVR0_9AGAR</name>
<dbReference type="Pfam" id="PF00226">
    <property type="entry name" value="DnaJ"/>
    <property type="match status" value="1"/>
</dbReference>
<dbReference type="GO" id="GO:0051087">
    <property type="term" value="F:protein-folding chaperone binding"/>
    <property type="evidence" value="ECO:0007669"/>
    <property type="project" value="TreeGrafter"/>
</dbReference>
<gene>
    <name evidence="4" type="ORF">BDP27DRAFT_1318782</name>
</gene>
<dbReference type="InterPro" id="IPR002939">
    <property type="entry name" value="DnaJ_C"/>
</dbReference>
<dbReference type="PRINTS" id="PR00625">
    <property type="entry name" value="JDOMAIN"/>
</dbReference>
<dbReference type="InterPro" id="IPR051339">
    <property type="entry name" value="DnaJ_subfamily_B"/>
</dbReference>
<dbReference type="Gene3D" id="1.10.287.110">
    <property type="entry name" value="DnaJ domain"/>
    <property type="match status" value="1"/>
</dbReference>
<dbReference type="SUPFAM" id="SSF46565">
    <property type="entry name" value="Chaperone J-domain"/>
    <property type="match status" value="1"/>
</dbReference>
<feature type="compositionally biased region" description="Polar residues" evidence="2">
    <location>
        <begin position="84"/>
        <end position="93"/>
    </location>
</feature>
<protein>
    <recommendedName>
        <fullName evidence="3">J domain-containing protein</fullName>
    </recommendedName>
</protein>
<dbReference type="CDD" id="cd06257">
    <property type="entry name" value="DnaJ"/>
    <property type="match status" value="1"/>
</dbReference>
<dbReference type="InterPro" id="IPR008971">
    <property type="entry name" value="HSP40/DnaJ_pept-bd"/>
</dbReference>
<dbReference type="GO" id="GO:0005829">
    <property type="term" value="C:cytosol"/>
    <property type="evidence" value="ECO:0007669"/>
    <property type="project" value="TreeGrafter"/>
</dbReference>
<dbReference type="CDD" id="cd10747">
    <property type="entry name" value="DnaJ_C"/>
    <property type="match status" value="1"/>
</dbReference>
<dbReference type="GO" id="GO:0051082">
    <property type="term" value="F:unfolded protein binding"/>
    <property type="evidence" value="ECO:0007669"/>
    <property type="project" value="InterPro"/>
</dbReference>
<dbReference type="InterPro" id="IPR036869">
    <property type="entry name" value="J_dom_sf"/>
</dbReference>
<evidence type="ECO:0000313" key="4">
    <source>
        <dbReference type="EMBL" id="KAF9073371.1"/>
    </source>
</evidence>
<evidence type="ECO:0000256" key="2">
    <source>
        <dbReference type="SAM" id="MobiDB-lite"/>
    </source>
</evidence>
<dbReference type="Gene3D" id="2.60.260.20">
    <property type="entry name" value="Urease metallochaperone UreE, N-terminal domain"/>
    <property type="match status" value="2"/>
</dbReference>
<dbReference type="PROSITE" id="PS50076">
    <property type="entry name" value="DNAJ_2"/>
    <property type="match status" value="1"/>
</dbReference>
<proteinExistence type="predicted"/>
<keyword evidence="5" id="KW-1185">Reference proteome</keyword>
<organism evidence="4 5">
    <name type="scientific">Rhodocollybia butyracea</name>
    <dbReference type="NCBI Taxonomy" id="206335"/>
    <lineage>
        <taxon>Eukaryota</taxon>
        <taxon>Fungi</taxon>
        <taxon>Dikarya</taxon>
        <taxon>Basidiomycota</taxon>
        <taxon>Agaricomycotina</taxon>
        <taxon>Agaricomycetes</taxon>
        <taxon>Agaricomycetidae</taxon>
        <taxon>Agaricales</taxon>
        <taxon>Marasmiineae</taxon>
        <taxon>Omphalotaceae</taxon>
        <taxon>Rhodocollybia</taxon>
    </lineage>
</organism>
<dbReference type="PANTHER" id="PTHR24078">
    <property type="entry name" value="DNAJ HOMOLOG SUBFAMILY C MEMBER"/>
    <property type="match status" value="1"/>
</dbReference>
<dbReference type="OrthoDB" id="10250354at2759"/>
<keyword evidence="1" id="KW-0143">Chaperone</keyword>
<dbReference type="Proteomes" id="UP000772434">
    <property type="component" value="Unassembled WGS sequence"/>
</dbReference>